<dbReference type="STRING" id="278944.A0A4Z1HKB5"/>
<accession>A0A4Z1HKB5</accession>
<sequence>MVDITNRVEQAERLKSLDPLSREARYTEINDQARRLSELDSEVLSHRNDFLHPNLNVEDLTKVKVMLPLINSRGRNPPRFFVNADLRAADLGVYNLYLFLVNWCRALLQDIQIATIWMLPIKPEPLLLVKTSDNTTIASIAMETPYILPSKLDFNRLRAIVTAKRLSADDYIHDLMEIPGIFADAMMEASDHRFERLLNDDGKASSSMGTQEFCENVTRHVFHRVSELPGGIGTTHLVGRGSSESEDLMIRLFEIVFTPEKQTSQSLPAIMDEIEHIIEQDLELKANITPWVSRALSDLGLIIRLGHELALYLLWATGFPMDMEVHKDWLKNDLQDRCAELHKTDHYIASAFRSLKALGDPTDVRYNYPCDQRRTKKVTEAMQTAEVKLDYFWTKLDYEYRRVSHSTLKQSVGHIFTNIRTVEKIPDWIAPVRLAKVFPKSFQATTIPQFSINETTSSFVTPEEKIKPKIRGEPNPSANLVEDIPDARPSEPKERIYKLKARALKVFKVLFFQPSESNIPGVLPWTEFKYAMVATGFNVQKLHGSACQSTPPSTDEYEGKHRIQFHEPHSPGITANIPFYIARSMGRRLNCTYGWHGGMFVSE</sequence>
<organism evidence="1 2">
    <name type="scientific">Botryotinia narcissicola</name>
    <dbReference type="NCBI Taxonomy" id="278944"/>
    <lineage>
        <taxon>Eukaryota</taxon>
        <taxon>Fungi</taxon>
        <taxon>Dikarya</taxon>
        <taxon>Ascomycota</taxon>
        <taxon>Pezizomycotina</taxon>
        <taxon>Leotiomycetes</taxon>
        <taxon>Helotiales</taxon>
        <taxon>Sclerotiniaceae</taxon>
        <taxon>Botryotinia</taxon>
    </lineage>
</organism>
<protein>
    <submittedName>
        <fullName evidence="1">Uncharacterized protein</fullName>
    </submittedName>
</protein>
<proteinExistence type="predicted"/>
<keyword evidence="2" id="KW-1185">Reference proteome</keyword>
<evidence type="ECO:0000313" key="1">
    <source>
        <dbReference type="EMBL" id="TGO49488.1"/>
    </source>
</evidence>
<dbReference type="PANTHER" id="PTHR40788">
    <property type="entry name" value="CLR5 DOMAIN-CONTAINING PROTEIN-RELATED"/>
    <property type="match status" value="1"/>
</dbReference>
<dbReference type="Proteomes" id="UP000297452">
    <property type="component" value="Unassembled WGS sequence"/>
</dbReference>
<gene>
    <name evidence="1" type="ORF">BOTNAR_0429g00010</name>
</gene>
<dbReference type="OrthoDB" id="2922289at2759"/>
<reference evidence="1 2" key="1">
    <citation type="submission" date="2017-12" db="EMBL/GenBank/DDBJ databases">
        <title>Comparative genomics of Botrytis spp.</title>
        <authorList>
            <person name="Valero-Jimenez C.A."/>
            <person name="Tapia P."/>
            <person name="Veloso J."/>
            <person name="Silva-Moreno E."/>
            <person name="Staats M."/>
            <person name="Valdes J.H."/>
            <person name="Van Kan J.A.L."/>
        </authorList>
    </citation>
    <scope>NUCLEOTIDE SEQUENCE [LARGE SCALE GENOMIC DNA]</scope>
    <source>
        <strain evidence="1 2">MUCL2120</strain>
    </source>
</reference>
<comment type="caution">
    <text evidence="1">The sequence shown here is derived from an EMBL/GenBank/DDBJ whole genome shotgun (WGS) entry which is preliminary data.</text>
</comment>
<name>A0A4Z1HKB5_9HELO</name>
<evidence type="ECO:0000313" key="2">
    <source>
        <dbReference type="Proteomes" id="UP000297452"/>
    </source>
</evidence>
<dbReference type="EMBL" id="PQXJ01000429">
    <property type="protein sequence ID" value="TGO49488.1"/>
    <property type="molecule type" value="Genomic_DNA"/>
</dbReference>
<dbReference type="AlphaFoldDB" id="A0A4Z1HKB5"/>
<dbReference type="PANTHER" id="PTHR40788:SF2">
    <property type="entry name" value="CLR5 DOMAIN-CONTAINING PROTEIN"/>
    <property type="match status" value="1"/>
</dbReference>